<organism evidence="8 9">
    <name type="scientific">Parambassis ranga</name>
    <name type="common">Indian glassy fish</name>
    <dbReference type="NCBI Taxonomy" id="210632"/>
    <lineage>
        <taxon>Eukaryota</taxon>
        <taxon>Metazoa</taxon>
        <taxon>Chordata</taxon>
        <taxon>Craniata</taxon>
        <taxon>Vertebrata</taxon>
        <taxon>Euteleostomi</taxon>
        <taxon>Actinopterygii</taxon>
        <taxon>Neopterygii</taxon>
        <taxon>Teleostei</taxon>
        <taxon>Neoteleostei</taxon>
        <taxon>Acanthomorphata</taxon>
        <taxon>Ovalentaria</taxon>
        <taxon>Ambassidae</taxon>
        <taxon>Parambassis</taxon>
    </lineage>
</organism>
<dbReference type="InterPro" id="IPR026910">
    <property type="entry name" value="Shisa"/>
</dbReference>
<comment type="subcellular location">
    <subcellularLocation>
        <location evidence="1">Membrane</location>
    </subcellularLocation>
</comment>
<evidence type="ECO:0000259" key="7">
    <source>
        <dbReference type="Pfam" id="PF13908"/>
    </source>
</evidence>
<dbReference type="FunCoup" id="A0A6P7I3K5">
    <property type="interactions" value="43"/>
</dbReference>
<feature type="chain" id="PRO_5027864101" evidence="6">
    <location>
        <begin position="24"/>
        <end position="225"/>
    </location>
</feature>
<evidence type="ECO:0000313" key="9">
    <source>
        <dbReference type="RefSeq" id="XP_028262540.1"/>
    </source>
</evidence>
<dbReference type="OrthoDB" id="9949323at2759"/>
<dbReference type="Proteomes" id="UP000515145">
    <property type="component" value="Chromosome 5"/>
</dbReference>
<proteinExistence type="predicted"/>
<dbReference type="AlphaFoldDB" id="A0A6P7I3K5"/>
<evidence type="ECO:0000256" key="2">
    <source>
        <dbReference type="ARBA" id="ARBA00022692"/>
    </source>
</evidence>
<evidence type="ECO:0000256" key="6">
    <source>
        <dbReference type="SAM" id="SignalP"/>
    </source>
</evidence>
<evidence type="ECO:0000256" key="4">
    <source>
        <dbReference type="ARBA" id="ARBA00023136"/>
    </source>
</evidence>
<dbReference type="RefSeq" id="XP_028262540.1">
    <property type="nucleotide sequence ID" value="XM_028406739.1"/>
</dbReference>
<feature type="domain" description="Shisa N-terminal" evidence="7">
    <location>
        <begin position="26"/>
        <end position="72"/>
    </location>
</feature>
<keyword evidence="2 5" id="KW-0812">Transmembrane</keyword>
<dbReference type="InterPro" id="IPR053891">
    <property type="entry name" value="Shisa_N"/>
</dbReference>
<feature type="signal peptide" evidence="6">
    <location>
        <begin position="1"/>
        <end position="23"/>
    </location>
</feature>
<keyword evidence="4 5" id="KW-0472">Membrane</keyword>
<sequence length="225" mass="25360">MVSRCFSGFVCVLFVFVVPTVWAATFCHSYWDKAGYFHDIQPCFMFCCGDCTHRYCCSDRKDRLTKENQDLCLARSAPSKINKNPVLVVGSILGTLFPFIICVGMIICCLAPCCWCYKNCRKGRRRRHTAVVNTTVVHALPEPSSPEYRLPYSAYQPSYPGHVGAPVPTAPPPSYQESMNQAHSPVNFSQGQVMYNPHQHPSQLYSDECVQPPFNPSYQLNHYAG</sequence>
<gene>
    <name evidence="9" type="primary">LOC114436467</name>
</gene>
<evidence type="ECO:0000256" key="1">
    <source>
        <dbReference type="ARBA" id="ARBA00004370"/>
    </source>
</evidence>
<evidence type="ECO:0000256" key="3">
    <source>
        <dbReference type="ARBA" id="ARBA00022989"/>
    </source>
</evidence>
<accession>A0A6P7I3K5</accession>
<dbReference type="GeneID" id="114436467"/>
<dbReference type="InParanoid" id="A0A6P7I3K5"/>
<protein>
    <submittedName>
        <fullName evidence="9">Protein shisa-4-like isoform X1</fullName>
    </submittedName>
</protein>
<evidence type="ECO:0000313" key="8">
    <source>
        <dbReference type="Proteomes" id="UP000515145"/>
    </source>
</evidence>
<dbReference type="PANTHER" id="PTHR31395">
    <property type="entry name" value="SHISA"/>
    <property type="match status" value="1"/>
</dbReference>
<keyword evidence="6" id="KW-0732">Signal</keyword>
<dbReference type="PANTHER" id="PTHR31395:SF23">
    <property type="entry name" value="GEO05642P1"/>
    <property type="match status" value="1"/>
</dbReference>
<keyword evidence="3 5" id="KW-1133">Transmembrane helix</keyword>
<feature type="transmembrane region" description="Helical" evidence="5">
    <location>
        <begin position="92"/>
        <end position="117"/>
    </location>
</feature>
<reference evidence="9" key="1">
    <citation type="submission" date="2025-08" db="UniProtKB">
        <authorList>
            <consortium name="RefSeq"/>
        </authorList>
    </citation>
    <scope>IDENTIFICATION</scope>
</reference>
<dbReference type="GO" id="GO:0016020">
    <property type="term" value="C:membrane"/>
    <property type="evidence" value="ECO:0007669"/>
    <property type="project" value="UniProtKB-SubCell"/>
</dbReference>
<keyword evidence="8" id="KW-1185">Reference proteome</keyword>
<evidence type="ECO:0000256" key="5">
    <source>
        <dbReference type="SAM" id="Phobius"/>
    </source>
</evidence>
<name>A0A6P7I3K5_9TELE</name>
<dbReference type="Pfam" id="PF13908">
    <property type="entry name" value="Shisa_N"/>
    <property type="match status" value="1"/>
</dbReference>